<gene>
    <name evidence="8" type="ORF">KI387_000483</name>
</gene>
<dbReference type="Gene3D" id="3.30.730.10">
    <property type="entry name" value="AP2/ERF domain"/>
    <property type="match status" value="1"/>
</dbReference>
<dbReference type="Proteomes" id="UP000824469">
    <property type="component" value="Unassembled WGS sequence"/>
</dbReference>
<keyword evidence="4" id="KW-0804">Transcription</keyword>
<evidence type="ECO:0000256" key="3">
    <source>
        <dbReference type="ARBA" id="ARBA00023125"/>
    </source>
</evidence>
<evidence type="ECO:0000256" key="5">
    <source>
        <dbReference type="ARBA" id="ARBA00023242"/>
    </source>
</evidence>
<keyword evidence="5" id="KW-0539">Nucleus</keyword>
<comment type="caution">
    <text evidence="8">The sequence shown here is derived from an EMBL/GenBank/DDBJ whole genome shotgun (WGS) entry which is preliminary data.</text>
</comment>
<feature type="compositionally biased region" description="Basic and acidic residues" evidence="6">
    <location>
        <begin position="49"/>
        <end position="60"/>
    </location>
</feature>
<evidence type="ECO:0000256" key="6">
    <source>
        <dbReference type="SAM" id="MobiDB-lite"/>
    </source>
</evidence>
<dbReference type="SMART" id="SM00380">
    <property type="entry name" value="AP2"/>
    <property type="match status" value="1"/>
</dbReference>
<dbReference type="GO" id="GO:0003677">
    <property type="term" value="F:DNA binding"/>
    <property type="evidence" value="ECO:0007669"/>
    <property type="project" value="UniProtKB-KW"/>
</dbReference>
<dbReference type="Pfam" id="PF00847">
    <property type="entry name" value="AP2"/>
    <property type="match status" value="1"/>
</dbReference>
<evidence type="ECO:0000313" key="8">
    <source>
        <dbReference type="EMBL" id="KAH9328375.1"/>
    </source>
</evidence>
<feature type="region of interest" description="Disordered" evidence="6">
    <location>
        <begin position="18"/>
        <end position="68"/>
    </location>
</feature>
<proteinExistence type="predicted"/>
<dbReference type="GO" id="GO:0005634">
    <property type="term" value="C:nucleus"/>
    <property type="evidence" value="ECO:0007669"/>
    <property type="project" value="UniProtKB-SubCell"/>
</dbReference>
<keyword evidence="3" id="KW-0238">DNA-binding</keyword>
<keyword evidence="9" id="KW-1185">Reference proteome</keyword>
<dbReference type="SUPFAM" id="SSF54171">
    <property type="entry name" value="DNA-binding domain"/>
    <property type="match status" value="1"/>
</dbReference>
<dbReference type="PANTHER" id="PTHR31677">
    <property type="entry name" value="AP2 DOMAIN CLASS TRANSCRIPTION FACTOR"/>
    <property type="match status" value="1"/>
</dbReference>
<feature type="compositionally biased region" description="Low complexity" evidence="6">
    <location>
        <begin position="186"/>
        <end position="200"/>
    </location>
</feature>
<evidence type="ECO:0000256" key="4">
    <source>
        <dbReference type="ARBA" id="ARBA00023163"/>
    </source>
</evidence>
<protein>
    <recommendedName>
        <fullName evidence="7">AP2/ERF domain-containing protein</fullName>
    </recommendedName>
</protein>
<reference evidence="8 9" key="1">
    <citation type="journal article" date="2021" name="Nat. Plants">
        <title>The Taxus genome provides insights into paclitaxel biosynthesis.</title>
        <authorList>
            <person name="Xiong X."/>
            <person name="Gou J."/>
            <person name="Liao Q."/>
            <person name="Li Y."/>
            <person name="Zhou Q."/>
            <person name="Bi G."/>
            <person name="Li C."/>
            <person name="Du R."/>
            <person name="Wang X."/>
            <person name="Sun T."/>
            <person name="Guo L."/>
            <person name="Liang H."/>
            <person name="Lu P."/>
            <person name="Wu Y."/>
            <person name="Zhang Z."/>
            <person name="Ro D.K."/>
            <person name="Shang Y."/>
            <person name="Huang S."/>
            <person name="Yan J."/>
        </authorList>
    </citation>
    <scope>NUCLEOTIDE SEQUENCE [LARGE SCALE GENOMIC DNA]</scope>
    <source>
        <strain evidence="8">Ta-2019</strain>
    </source>
</reference>
<evidence type="ECO:0000256" key="1">
    <source>
        <dbReference type="ARBA" id="ARBA00004123"/>
    </source>
</evidence>
<accession>A0AA38GUL2</accession>
<organism evidence="8 9">
    <name type="scientific">Taxus chinensis</name>
    <name type="common">Chinese yew</name>
    <name type="synonym">Taxus wallichiana var. chinensis</name>
    <dbReference type="NCBI Taxonomy" id="29808"/>
    <lineage>
        <taxon>Eukaryota</taxon>
        <taxon>Viridiplantae</taxon>
        <taxon>Streptophyta</taxon>
        <taxon>Embryophyta</taxon>
        <taxon>Tracheophyta</taxon>
        <taxon>Spermatophyta</taxon>
        <taxon>Pinopsida</taxon>
        <taxon>Pinidae</taxon>
        <taxon>Conifers II</taxon>
        <taxon>Cupressales</taxon>
        <taxon>Taxaceae</taxon>
        <taxon>Taxus</taxon>
    </lineage>
</organism>
<dbReference type="PROSITE" id="PS51032">
    <property type="entry name" value="AP2_ERF"/>
    <property type="match status" value="1"/>
</dbReference>
<dbReference type="FunFam" id="3.30.730.10:FF:000001">
    <property type="entry name" value="Ethylene-responsive transcription factor 2"/>
    <property type="match status" value="1"/>
</dbReference>
<dbReference type="OMA" id="FMYADMP"/>
<feature type="domain" description="AP2/ERF" evidence="7">
    <location>
        <begin position="63"/>
        <end position="120"/>
    </location>
</feature>
<feature type="region of interest" description="Disordered" evidence="6">
    <location>
        <begin position="154"/>
        <end position="203"/>
    </location>
</feature>
<evidence type="ECO:0000313" key="9">
    <source>
        <dbReference type="Proteomes" id="UP000824469"/>
    </source>
</evidence>
<evidence type="ECO:0000259" key="7">
    <source>
        <dbReference type="PROSITE" id="PS51032"/>
    </source>
</evidence>
<dbReference type="PRINTS" id="PR00367">
    <property type="entry name" value="ETHRSPELEMNT"/>
</dbReference>
<keyword evidence="2" id="KW-0805">Transcription regulation</keyword>
<evidence type="ECO:0000256" key="2">
    <source>
        <dbReference type="ARBA" id="ARBA00023015"/>
    </source>
</evidence>
<comment type="subcellular location">
    <subcellularLocation>
        <location evidence="1">Nucleus</location>
    </subcellularLocation>
</comment>
<dbReference type="InterPro" id="IPR036955">
    <property type="entry name" value="AP2/ERF_dom_sf"/>
</dbReference>
<dbReference type="EMBL" id="JAHRHJ020000001">
    <property type="protein sequence ID" value="KAH9328375.1"/>
    <property type="molecule type" value="Genomic_DNA"/>
</dbReference>
<dbReference type="GO" id="GO:0003700">
    <property type="term" value="F:DNA-binding transcription factor activity"/>
    <property type="evidence" value="ECO:0007669"/>
    <property type="project" value="InterPro"/>
</dbReference>
<feature type="compositionally biased region" description="Low complexity" evidence="6">
    <location>
        <begin position="160"/>
        <end position="178"/>
    </location>
</feature>
<dbReference type="InterPro" id="IPR016177">
    <property type="entry name" value="DNA-bd_dom_sf"/>
</dbReference>
<dbReference type="CDD" id="cd00018">
    <property type="entry name" value="AP2"/>
    <property type="match status" value="1"/>
</dbReference>
<feature type="compositionally biased region" description="Low complexity" evidence="6">
    <location>
        <begin position="38"/>
        <end position="48"/>
    </location>
</feature>
<dbReference type="AlphaFoldDB" id="A0AA38GUL2"/>
<dbReference type="InterPro" id="IPR001471">
    <property type="entry name" value="AP2/ERF_dom"/>
</dbReference>
<dbReference type="PANTHER" id="PTHR31677:SF118">
    <property type="entry name" value="OS04G0399800 PROTEIN"/>
    <property type="match status" value="1"/>
</dbReference>
<name>A0AA38GUL2_TAXCH</name>
<sequence length="481" mass="53486">MASENNILLSDNDRMEYIKSQSSSSSSVTAALAHHIGSSSSSSTSTRSSPERKLKRKQQEPGRYLGVRRRPWGRYAAEIRDPTTKERHWLGTFDTAEEAALAYDKAARSMRGVKARTNFMYADMPQGTSLTSVMSPEDTEKFRCLFLASHVNSWTDQHPHQQQQRPHQQQQHPHQQQQHPHRQQQRPDQQQCHPLQQQQQIDTDQHSRLIAKDFPQPSATLLHPSQFLFSESCKPCVSDNVGEEKAVFMQSDAWTIASLLDSFPCHPTSIPQQHLHHQQQQSSAFAFSSSMYGPNHSFLSALHDQISSPIPQICTTDFLSAKSLSPAETVSATSSEVCSPDCFQNTGTATTETNHHSLHIINSLPSAEQVLSAPASEVCSPAAANNVQMINSTSAQYSHTFPSLYDVSQGLWVDSDQQPLIADWDYQLCESPISCPSIDGNELNSTLLHSPLFGVMPQVSDSFMHGFPTVTDVFDLGSSQL</sequence>